<dbReference type="SUPFAM" id="SSF52794">
    <property type="entry name" value="PTS system IIB component-like"/>
    <property type="match status" value="1"/>
</dbReference>
<sequence length="89" mass="9575">MKIMAVCGSGLGSSFIVEMNIKKVLKKIGVEAEVEHSDLASAVSGAADLFVMAKDIAESSSVPAEKRIVLDSIISMPELEEKLTNYFKK</sequence>
<dbReference type="Pfam" id="PF02302">
    <property type="entry name" value="PTS_IIB"/>
    <property type="match status" value="1"/>
</dbReference>
<protein>
    <submittedName>
        <fullName evidence="3">PEP-dependent phosphotransferase system subunit IIB</fullName>
    </submittedName>
</protein>
<gene>
    <name evidence="3" type="primary">ptxB</name>
    <name evidence="3" type="ORF">JCM16774_0526</name>
</gene>
<dbReference type="GO" id="GO:0008982">
    <property type="term" value="F:protein-N(PI)-phosphohistidine-sugar phosphotransferase activity"/>
    <property type="evidence" value="ECO:0007669"/>
    <property type="project" value="InterPro"/>
</dbReference>
<name>A0A510JB11_9FUSO</name>
<dbReference type="InterPro" id="IPR003501">
    <property type="entry name" value="PTS_EIIB_2/3"/>
</dbReference>
<dbReference type="OrthoDB" id="6603449at2"/>
<dbReference type="CDD" id="cd05563">
    <property type="entry name" value="PTS_IIB_ascorbate"/>
    <property type="match status" value="1"/>
</dbReference>
<evidence type="ECO:0000259" key="2">
    <source>
        <dbReference type="PROSITE" id="PS51099"/>
    </source>
</evidence>
<reference evidence="3 4" key="1">
    <citation type="submission" date="2019-07" db="EMBL/GenBank/DDBJ databases">
        <title>Complete Genome Sequence of Leptotrichia goodfellowii Strain JCM 16774.</title>
        <authorList>
            <person name="Watanabe S."/>
            <person name="Cui L."/>
        </authorList>
    </citation>
    <scope>NUCLEOTIDE SEQUENCE [LARGE SCALE GENOMIC DNA]</scope>
    <source>
        <strain evidence="3 4">JCM16774</strain>
    </source>
</reference>
<dbReference type="KEGG" id="lgo:JCM16774_0526"/>
<dbReference type="STRING" id="714315.GCA_000516535_00528"/>
<dbReference type="GO" id="GO:0009401">
    <property type="term" value="P:phosphoenolpyruvate-dependent sugar phosphotransferase system"/>
    <property type="evidence" value="ECO:0007669"/>
    <property type="project" value="InterPro"/>
</dbReference>
<evidence type="ECO:0000256" key="1">
    <source>
        <dbReference type="ARBA" id="ARBA00022679"/>
    </source>
</evidence>
<dbReference type="AlphaFoldDB" id="A0A510JB11"/>
<organism evidence="3 4">
    <name type="scientific">Pseudoleptotrichia goodfellowii</name>
    <dbReference type="NCBI Taxonomy" id="157692"/>
    <lineage>
        <taxon>Bacteria</taxon>
        <taxon>Fusobacteriati</taxon>
        <taxon>Fusobacteriota</taxon>
        <taxon>Fusobacteriia</taxon>
        <taxon>Fusobacteriales</taxon>
        <taxon>Leptotrichiaceae</taxon>
        <taxon>Pseudoleptotrichia</taxon>
    </lineage>
</organism>
<proteinExistence type="predicted"/>
<dbReference type="EMBL" id="AP019822">
    <property type="protein sequence ID" value="BBM35601.1"/>
    <property type="molecule type" value="Genomic_DNA"/>
</dbReference>
<dbReference type="InterPro" id="IPR013011">
    <property type="entry name" value="PTS_EIIB_2"/>
</dbReference>
<dbReference type="InterPro" id="IPR036095">
    <property type="entry name" value="PTS_EIIB-like_sf"/>
</dbReference>
<dbReference type="Proteomes" id="UP000321606">
    <property type="component" value="Chromosome"/>
</dbReference>
<dbReference type="PROSITE" id="PS51099">
    <property type="entry name" value="PTS_EIIB_TYPE_2"/>
    <property type="match status" value="1"/>
</dbReference>
<feature type="domain" description="PTS EIIB type-2" evidence="2">
    <location>
        <begin position="1"/>
        <end position="89"/>
    </location>
</feature>
<evidence type="ECO:0000313" key="3">
    <source>
        <dbReference type="EMBL" id="BBM35601.1"/>
    </source>
</evidence>
<evidence type="ECO:0000313" key="4">
    <source>
        <dbReference type="Proteomes" id="UP000321606"/>
    </source>
</evidence>
<dbReference type="RefSeq" id="WP_026737133.1">
    <property type="nucleotide sequence ID" value="NZ_AP019822.1"/>
</dbReference>
<dbReference type="Gene3D" id="3.40.50.2300">
    <property type="match status" value="1"/>
</dbReference>
<accession>A0A510JB11</accession>
<keyword evidence="1 3" id="KW-0808">Transferase</keyword>